<evidence type="ECO:0000313" key="2">
    <source>
        <dbReference type="EMBL" id="KKZ60159.1"/>
    </source>
</evidence>
<organism evidence="2 3">
    <name type="scientific">[Emmonsia] crescens</name>
    <dbReference type="NCBI Taxonomy" id="73230"/>
    <lineage>
        <taxon>Eukaryota</taxon>
        <taxon>Fungi</taxon>
        <taxon>Dikarya</taxon>
        <taxon>Ascomycota</taxon>
        <taxon>Pezizomycotina</taxon>
        <taxon>Eurotiomycetes</taxon>
        <taxon>Eurotiomycetidae</taxon>
        <taxon>Onygenales</taxon>
        <taxon>Ajellomycetaceae</taxon>
        <taxon>Emergomyces</taxon>
    </lineage>
</organism>
<gene>
    <name evidence="2" type="ORF">EMCG_05081</name>
</gene>
<feature type="region of interest" description="Disordered" evidence="1">
    <location>
        <begin position="14"/>
        <end position="44"/>
    </location>
</feature>
<dbReference type="VEuPathDB" id="FungiDB:EMCG_05081"/>
<proteinExistence type="predicted"/>
<reference evidence="3" key="1">
    <citation type="journal article" date="2015" name="PLoS Genet.">
        <title>The dynamic genome and transcriptome of the human fungal pathogen Blastomyces and close relative Emmonsia.</title>
        <authorList>
            <person name="Munoz J.F."/>
            <person name="Gauthier G.M."/>
            <person name="Desjardins C.A."/>
            <person name="Gallo J.E."/>
            <person name="Holder J."/>
            <person name="Sullivan T.D."/>
            <person name="Marty A.J."/>
            <person name="Carmen J.C."/>
            <person name="Chen Z."/>
            <person name="Ding L."/>
            <person name="Gujja S."/>
            <person name="Magrini V."/>
            <person name="Misas E."/>
            <person name="Mitreva M."/>
            <person name="Priest M."/>
            <person name="Saif S."/>
            <person name="Whiston E.A."/>
            <person name="Young S."/>
            <person name="Zeng Q."/>
            <person name="Goldman W.E."/>
            <person name="Mardis E.R."/>
            <person name="Taylor J.W."/>
            <person name="McEwen J.G."/>
            <person name="Clay O.K."/>
            <person name="Klein B.S."/>
            <person name="Cuomo C.A."/>
        </authorList>
    </citation>
    <scope>NUCLEOTIDE SEQUENCE [LARGE SCALE GENOMIC DNA]</scope>
    <source>
        <strain evidence="3">UAMH 3008</strain>
    </source>
</reference>
<evidence type="ECO:0000313" key="3">
    <source>
        <dbReference type="Proteomes" id="UP000034164"/>
    </source>
</evidence>
<comment type="caution">
    <text evidence="2">The sequence shown here is derived from an EMBL/GenBank/DDBJ whole genome shotgun (WGS) entry which is preliminary data.</text>
</comment>
<dbReference type="EMBL" id="LCZI01001578">
    <property type="protein sequence ID" value="KKZ60159.1"/>
    <property type="molecule type" value="Genomic_DNA"/>
</dbReference>
<protein>
    <submittedName>
        <fullName evidence="2">Uncharacterized protein</fullName>
    </submittedName>
</protein>
<dbReference type="Proteomes" id="UP000034164">
    <property type="component" value="Unassembled WGS sequence"/>
</dbReference>
<dbReference type="AlphaFoldDB" id="A0A0G2IY07"/>
<feature type="compositionally biased region" description="Low complexity" evidence="1">
    <location>
        <begin position="18"/>
        <end position="32"/>
    </location>
</feature>
<evidence type="ECO:0000256" key="1">
    <source>
        <dbReference type="SAM" id="MobiDB-lite"/>
    </source>
</evidence>
<sequence>MEPPESFVEVVNLTGDSNGEAGNDGEAGNLNDTGEAPAAYDGDQGIKAPSIDEITADATIVHSCFHSVLSGRNQYAAAWSMGRLATWIIFIW</sequence>
<name>A0A0G2IY07_9EURO</name>
<accession>A0A0G2IY07</accession>